<keyword evidence="2" id="KW-0472">Membrane</keyword>
<sequence>MMFDKVGKDFALQVGIYKSQVGLKFKLVRIRSETIGNLRGQAMMRDLTSFVVFLAMVIGTAVSKPLWSTIINNNDVHSTPEINAQYLAAYQDTRSPYYVYNIFTNAGGIPSTIHVSGKPEVSYVPAYNLYYGTPIYDLRIPLNPIYPVLTPSHPGVPPVLPPTSTQQPFDDDDYDGIEKLDTKVDPATETKKPGNSEQDDDSITVEAI</sequence>
<reference evidence="3" key="1">
    <citation type="submission" date="2024-04" db="EMBL/GenBank/DDBJ databases">
        <authorList>
            <consortium name="Molecular Ecology Group"/>
        </authorList>
    </citation>
    <scope>NUCLEOTIDE SEQUENCE</scope>
</reference>
<evidence type="ECO:0000256" key="2">
    <source>
        <dbReference type="SAM" id="Phobius"/>
    </source>
</evidence>
<dbReference type="Proteomes" id="UP001497644">
    <property type="component" value="Chromosome 8"/>
</dbReference>
<evidence type="ECO:0000313" key="3">
    <source>
        <dbReference type="EMBL" id="CAL1688305.1"/>
    </source>
</evidence>
<evidence type="ECO:0000256" key="1">
    <source>
        <dbReference type="SAM" id="MobiDB-lite"/>
    </source>
</evidence>
<dbReference type="EMBL" id="OZ034831">
    <property type="protein sequence ID" value="CAL1688305.1"/>
    <property type="molecule type" value="Genomic_DNA"/>
</dbReference>
<gene>
    <name evidence="3" type="ORF">LPLAT_LOCUS13393</name>
</gene>
<dbReference type="AlphaFoldDB" id="A0AAV2PB10"/>
<organism evidence="3 4">
    <name type="scientific">Lasius platythorax</name>
    <dbReference type="NCBI Taxonomy" id="488582"/>
    <lineage>
        <taxon>Eukaryota</taxon>
        <taxon>Metazoa</taxon>
        <taxon>Ecdysozoa</taxon>
        <taxon>Arthropoda</taxon>
        <taxon>Hexapoda</taxon>
        <taxon>Insecta</taxon>
        <taxon>Pterygota</taxon>
        <taxon>Neoptera</taxon>
        <taxon>Endopterygota</taxon>
        <taxon>Hymenoptera</taxon>
        <taxon>Apocrita</taxon>
        <taxon>Aculeata</taxon>
        <taxon>Formicoidea</taxon>
        <taxon>Formicidae</taxon>
        <taxon>Formicinae</taxon>
        <taxon>Lasius</taxon>
        <taxon>Lasius</taxon>
    </lineage>
</organism>
<feature type="transmembrane region" description="Helical" evidence="2">
    <location>
        <begin position="47"/>
        <end position="67"/>
    </location>
</feature>
<name>A0AAV2PB10_9HYME</name>
<proteinExistence type="predicted"/>
<keyword evidence="4" id="KW-1185">Reference proteome</keyword>
<accession>A0AAV2PB10</accession>
<feature type="compositionally biased region" description="Acidic residues" evidence="1">
    <location>
        <begin position="197"/>
        <end position="208"/>
    </location>
</feature>
<feature type="region of interest" description="Disordered" evidence="1">
    <location>
        <begin position="156"/>
        <end position="208"/>
    </location>
</feature>
<keyword evidence="2" id="KW-0812">Transmembrane</keyword>
<protein>
    <submittedName>
        <fullName evidence="3">Uncharacterized protein</fullName>
    </submittedName>
</protein>
<keyword evidence="2" id="KW-1133">Transmembrane helix</keyword>
<feature type="compositionally biased region" description="Basic and acidic residues" evidence="1">
    <location>
        <begin position="176"/>
        <end position="194"/>
    </location>
</feature>
<evidence type="ECO:0000313" key="4">
    <source>
        <dbReference type="Proteomes" id="UP001497644"/>
    </source>
</evidence>